<proteinExistence type="predicted"/>
<feature type="region of interest" description="Disordered" evidence="1">
    <location>
        <begin position="294"/>
        <end position="318"/>
    </location>
</feature>
<dbReference type="Proteomes" id="UP000800040">
    <property type="component" value="Unassembled WGS sequence"/>
</dbReference>
<feature type="compositionally biased region" description="Basic and acidic residues" evidence="1">
    <location>
        <begin position="304"/>
        <end position="318"/>
    </location>
</feature>
<feature type="compositionally biased region" description="Polar residues" evidence="1">
    <location>
        <begin position="354"/>
        <end position="370"/>
    </location>
</feature>
<organism evidence="2 3">
    <name type="scientific">Decorospora gaudefroyi</name>
    <dbReference type="NCBI Taxonomy" id="184978"/>
    <lineage>
        <taxon>Eukaryota</taxon>
        <taxon>Fungi</taxon>
        <taxon>Dikarya</taxon>
        <taxon>Ascomycota</taxon>
        <taxon>Pezizomycotina</taxon>
        <taxon>Dothideomycetes</taxon>
        <taxon>Pleosporomycetidae</taxon>
        <taxon>Pleosporales</taxon>
        <taxon>Pleosporineae</taxon>
        <taxon>Pleosporaceae</taxon>
        <taxon>Decorospora</taxon>
    </lineage>
</organism>
<evidence type="ECO:0000313" key="3">
    <source>
        <dbReference type="Proteomes" id="UP000800040"/>
    </source>
</evidence>
<keyword evidence="3" id="KW-1185">Reference proteome</keyword>
<gene>
    <name evidence="2" type="ORF">BDW02DRAFT_573907</name>
</gene>
<protein>
    <submittedName>
        <fullName evidence="2">Uncharacterized protein</fullName>
    </submittedName>
</protein>
<evidence type="ECO:0000256" key="1">
    <source>
        <dbReference type="SAM" id="MobiDB-lite"/>
    </source>
</evidence>
<accession>A0A6A5K816</accession>
<feature type="region of interest" description="Disordered" evidence="1">
    <location>
        <begin position="348"/>
        <end position="376"/>
    </location>
</feature>
<reference evidence="2" key="1">
    <citation type="submission" date="2020-01" db="EMBL/GenBank/DDBJ databases">
        <authorList>
            <consortium name="DOE Joint Genome Institute"/>
            <person name="Haridas S."/>
            <person name="Albert R."/>
            <person name="Binder M."/>
            <person name="Bloem J."/>
            <person name="Labutti K."/>
            <person name="Salamov A."/>
            <person name="Andreopoulos B."/>
            <person name="Baker S.E."/>
            <person name="Barry K."/>
            <person name="Bills G."/>
            <person name="Bluhm B.H."/>
            <person name="Cannon C."/>
            <person name="Castanera R."/>
            <person name="Culley D.E."/>
            <person name="Daum C."/>
            <person name="Ezra D."/>
            <person name="Gonzalez J.B."/>
            <person name="Henrissat B."/>
            <person name="Kuo A."/>
            <person name="Liang C."/>
            <person name="Lipzen A."/>
            <person name="Lutzoni F."/>
            <person name="Magnuson J."/>
            <person name="Mondo S."/>
            <person name="Nolan M."/>
            <person name="Ohm R."/>
            <person name="Pangilinan J."/>
            <person name="Park H.-J."/>
            <person name="Ramirez L."/>
            <person name="Alfaro M."/>
            <person name="Sun H."/>
            <person name="Tritt A."/>
            <person name="Yoshinaga Y."/>
            <person name="Zwiers L.-H."/>
            <person name="Turgeon B.G."/>
            <person name="Goodwin S.B."/>
            <person name="Spatafora J.W."/>
            <person name="Crous P.W."/>
            <person name="Grigoriev I.V."/>
        </authorList>
    </citation>
    <scope>NUCLEOTIDE SEQUENCE</scope>
    <source>
        <strain evidence="2">P77</strain>
    </source>
</reference>
<feature type="compositionally biased region" description="Acidic residues" evidence="1">
    <location>
        <begin position="484"/>
        <end position="493"/>
    </location>
</feature>
<dbReference type="AlphaFoldDB" id="A0A6A5K816"/>
<dbReference type="EMBL" id="ML975440">
    <property type="protein sequence ID" value="KAF1829493.1"/>
    <property type="molecule type" value="Genomic_DNA"/>
</dbReference>
<feature type="region of interest" description="Disordered" evidence="1">
    <location>
        <begin position="479"/>
        <end position="501"/>
    </location>
</feature>
<dbReference type="OrthoDB" id="3786931at2759"/>
<sequence>MPSFLPKIDVRRLHNHDMKKLVRILRDVPAPTEVRYKRKLAKYRESTKEEIQRLPSRLRFSRLSLGSTNLCSIHKGLNQHLVNELFEWLQHEIEGAIGKFLYPLIMSDRLTEEQELKIRQLEPVLQMWRSNFNLETSAPPGREPIRCGSKWHYQEDQCPACIMARIGSDEGVLLALFAGMVGRFKTKTLTTMDTLRIIAGWDKPKSKRLRFVRYWVKKTTGGTDTLFEAGDLGTELKCLRFEWKREQRRLRHVTMPDASGQRNEEENPQTVIIGPDRQGRRSRPAPVDATRVQQLYELPTPYPHDPKLGPDPRPRDAKCLSPVGQLGFEMPSMRERVSVIPYDQLDVHPALRPSEQQPDRTLSNGSTGSDDTIKPEDSVSVVAVAALCVKHLDDQQAENERCPVPSHIFNASRSSHRLHTPDARCAGTPSLVSTHTILSYDGGPSSPTTLNDPLDNPIYNAIETEEQRLEKYRRLLASHPESDPYSEDAEDDVTMLPTPRPQSMYSAFGNMRFDGAKFDVFDEEGD</sequence>
<evidence type="ECO:0000313" key="2">
    <source>
        <dbReference type="EMBL" id="KAF1829493.1"/>
    </source>
</evidence>
<name>A0A6A5K816_9PLEO</name>